<dbReference type="FunFam" id="3.30.230.10:FF:000004">
    <property type="entry name" value="40S ribosomal protein S2"/>
    <property type="match status" value="1"/>
</dbReference>
<dbReference type="Pfam" id="PF00333">
    <property type="entry name" value="Ribosomal_S5"/>
    <property type="match status" value="1"/>
</dbReference>
<dbReference type="Gene3D" id="3.30.230.10">
    <property type="match status" value="1"/>
</dbReference>
<keyword evidence="2 8" id="KW-0699">rRNA-binding</keyword>
<evidence type="ECO:0000256" key="6">
    <source>
        <dbReference type="ARBA" id="ARBA00025844"/>
    </source>
</evidence>
<dbReference type="EMBL" id="LQMQ01000049">
    <property type="protein sequence ID" value="KUO40093.1"/>
    <property type="molecule type" value="Genomic_DNA"/>
</dbReference>
<dbReference type="InterPro" id="IPR000851">
    <property type="entry name" value="Ribosomal_uS5"/>
</dbReference>
<evidence type="ECO:0000259" key="10">
    <source>
        <dbReference type="PROSITE" id="PS50881"/>
    </source>
</evidence>
<evidence type="ECO:0000256" key="7">
    <source>
        <dbReference type="ARBA" id="ARBA00035255"/>
    </source>
</evidence>
<evidence type="ECO:0000256" key="9">
    <source>
        <dbReference type="RuleBase" id="RU003823"/>
    </source>
</evidence>
<evidence type="ECO:0000256" key="1">
    <source>
        <dbReference type="ARBA" id="ARBA00008945"/>
    </source>
</evidence>
<comment type="subunit">
    <text evidence="6 8">Part of the 30S ribosomal subunit. Contacts protein S4.</text>
</comment>
<keyword evidence="3 8" id="KW-0694">RNA-binding</keyword>
<comment type="caution">
    <text evidence="11">The sequence shown here is derived from an EMBL/GenBank/DDBJ whole genome shotgun (WGS) entry which is preliminary data.</text>
</comment>
<accession>A0A147JUE5</accession>
<evidence type="ECO:0000256" key="8">
    <source>
        <dbReference type="HAMAP-Rule" id="MF_01307"/>
    </source>
</evidence>
<gene>
    <name evidence="8" type="primary">rps5</name>
    <name evidence="11" type="ORF">APZ16_05450</name>
</gene>
<comment type="similarity">
    <text evidence="1 8 9">Belongs to the universal ribosomal protein uS5 family.</text>
</comment>
<dbReference type="GO" id="GO:0022627">
    <property type="term" value="C:cytosolic small ribosomal subunit"/>
    <property type="evidence" value="ECO:0007669"/>
    <property type="project" value="TreeGrafter"/>
</dbReference>
<dbReference type="STRING" id="1776334.APZ16_05450"/>
<dbReference type="InterPro" id="IPR018192">
    <property type="entry name" value="Ribosomal_uS5_N_CS"/>
</dbReference>
<dbReference type="PROSITE" id="PS00585">
    <property type="entry name" value="RIBOSOMAL_S5"/>
    <property type="match status" value="1"/>
</dbReference>
<dbReference type="PANTHER" id="PTHR13718:SF4">
    <property type="entry name" value="40S RIBOSOMAL PROTEIN S2"/>
    <property type="match status" value="1"/>
</dbReference>
<evidence type="ECO:0000256" key="3">
    <source>
        <dbReference type="ARBA" id="ARBA00022884"/>
    </source>
</evidence>
<dbReference type="InterPro" id="IPR014721">
    <property type="entry name" value="Ribsml_uS5_D2-typ_fold_subgr"/>
</dbReference>
<keyword evidence="5 8" id="KW-0687">Ribonucleoprotein</keyword>
<sequence>MERWQPRTRLGREVKEGRIKDISQILRAGKPIKESEIVDALVPNLQEEILEVTLVQRMHKSGRRVKYRVVAVVGNRDGIVGVGHASARDIGSSIKKAVTVAKLNVIEVARGCGSWECGCARSHSVPFEVTGKSGSVTVVIKPAPRGLGLAAAEIPKTILRMAGIHDAWTRTEGETRATLNFSMAVMEALKQTTRVVMSDRYRERVVIGKAGVVSG</sequence>
<evidence type="ECO:0000313" key="11">
    <source>
        <dbReference type="EMBL" id="KUO40093.1"/>
    </source>
</evidence>
<dbReference type="SUPFAM" id="SSF54768">
    <property type="entry name" value="dsRNA-binding domain-like"/>
    <property type="match status" value="1"/>
</dbReference>
<evidence type="ECO:0000256" key="4">
    <source>
        <dbReference type="ARBA" id="ARBA00022980"/>
    </source>
</evidence>
<dbReference type="InterPro" id="IPR005711">
    <property type="entry name" value="Ribosomal_uS5_euk/arc"/>
</dbReference>
<dbReference type="SUPFAM" id="SSF54211">
    <property type="entry name" value="Ribosomal protein S5 domain 2-like"/>
    <property type="match status" value="1"/>
</dbReference>
<protein>
    <recommendedName>
        <fullName evidence="7 8">Small ribosomal subunit protein uS5</fullName>
    </recommendedName>
</protein>
<dbReference type="Gene3D" id="3.30.160.20">
    <property type="match status" value="1"/>
</dbReference>
<dbReference type="AlphaFoldDB" id="A0A147JUE5"/>
<name>A0A147JUE5_HADYE</name>
<dbReference type="InterPro" id="IPR013810">
    <property type="entry name" value="Ribosomal_uS5_N"/>
</dbReference>
<dbReference type="HAMAP" id="MF_01307_A">
    <property type="entry name" value="Ribosomal_uS5_A"/>
    <property type="match status" value="1"/>
</dbReference>
<dbReference type="NCBIfam" id="NF003125">
    <property type="entry name" value="PRK04044.1"/>
    <property type="match status" value="1"/>
</dbReference>
<dbReference type="Pfam" id="PF03719">
    <property type="entry name" value="Ribosomal_S5_C"/>
    <property type="match status" value="1"/>
</dbReference>
<comment type="function">
    <text evidence="8">With S4 and S12 plays an important role in translational accuracy.</text>
</comment>
<proteinExistence type="inferred from homology"/>
<organism evidence="11 12">
    <name type="scientific">Hadarchaeum yellowstonense</name>
    <dbReference type="NCBI Taxonomy" id="1776334"/>
    <lineage>
        <taxon>Archaea</taxon>
        <taxon>Methanobacteriati</taxon>
        <taxon>Candidatus Hadarchaeota</taxon>
        <taxon>Candidatus Hadarchaeia</taxon>
        <taxon>Candidatus Hadarchaeales</taxon>
        <taxon>Candidatus Hadarchaeaceae</taxon>
        <taxon>Candidatus Hadarchaeum</taxon>
    </lineage>
</organism>
<dbReference type="Proteomes" id="UP000074294">
    <property type="component" value="Unassembled WGS sequence"/>
</dbReference>
<evidence type="ECO:0000256" key="5">
    <source>
        <dbReference type="ARBA" id="ARBA00023274"/>
    </source>
</evidence>
<reference evidence="11 12" key="1">
    <citation type="journal article" date="2016" name="Nat. Microbiol.">
        <title>Genomic inference of the metabolism of cosmopolitan subsurface Archaea, Hadesarchaea.</title>
        <authorList>
            <person name="Baker B.J."/>
            <person name="Saw J.H."/>
            <person name="Lind A.E."/>
            <person name="Lazar C.S."/>
            <person name="Hinrichs K.-U."/>
            <person name="Teske A.P."/>
            <person name="Ettema T.J."/>
        </authorList>
    </citation>
    <scope>NUCLEOTIDE SEQUENCE [LARGE SCALE GENOMIC DNA]</scope>
</reference>
<feature type="domain" description="S5 DRBM" evidence="10">
    <location>
        <begin position="45"/>
        <end position="108"/>
    </location>
</feature>
<dbReference type="InterPro" id="IPR020568">
    <property type="entry name" value="Ribosomal_Su5_D2-typ_SF"/>
</dbReference>
<dbReference type="InterPro" id="IPR005324">
    <property type="entry name" value="Ribosomal_uS5_C"/>
</dbReference>
<dbReference type="GO" id="GO:0003735">
    <property type="term" value="F:structural constituent of ribosome"/>
    <property type="evidence" value="ECO:0007669"/>
    <property type="project" value="UniProtKB-UniRule"/>
</dbReference>
<evidence type="ECO:0000313" key="12">
    <source>
        <dbReference type="Proteomes" id="UP000074294"/>
    </source>
</evidence>
<dbReference type="GO" id="GO:0006412">
    <property type="term" value="P:translation"/>
    <property type="evidence" value="ECO:0007669"/>
    <property type="project" value="UniProtKB-UniRule"/>
</dbReference>
<dbReference type="InterPro" id="IPR047866">
    <property type="entry name" value="Ribosomal_uS5_arc"/>
</dbReference>
<dbReference type="PROSITE" id="PS50881">
    <property type="entry name" value="S5_DSRBD"/>
    <property type="match status" value="1"/>
</dbReference>
<keyword evidence="4 8" id="KW-0689">Ribosomal protein</keyword>
<dbReference type="GO" id="GO:0019843">
    <property type="term" value="F:rRNA binding"/>
    <property type="evidence" value="ECO:0007669"/>
    <property type="project" value="UniProtKB-UniRule"/>
</dbReference>
<dbReference type="PANTHER" id="PTHR13718">
    <property type="entry name" value="RIBOSOMAL S SUBUNIT"/>
    <property type="match status" value="1"/>
</dbReference>
<dbReference type="NCBIfam" id="TIGR01020">
    <property type="entry name" value="uS5_euk_arch"/>
    <property type="match status" value="1"/>
</dbReference>
<evidence type="ECO:0000256" key="2">
    <source>
        <dbReference type="ARBA" id="ARBA00022730"/>
    </source>
</evidence>
<comment type="domain">
    <text evidence="8">The N-terminal domain interacts with the head of the 30S subunit; the C-terminal domain interacts with the body and contacts protein S4. The interaction surface between S4 and S5 is involved in control of translational fidelity.</text>
</comment>